<evidence type="ECO:0000313" key="1">
    <source>
        <dbReference type="EMBL" id="MCW5321598.1"/>
    </source>
</evidence>
<proteinExistence type="predicted"/>
<keyword evidence="2" id="KW-1185">Reference proteome</keyword>
<keyword evidence="1" id="KW-0255">Endonuclease</keyword>
<protein>
    <submittedName>
        <fullName evidence="1">Restriction endonuclease subunit S</fullName>
    </submittedName>
</protein>
<evidence type="ECO:0000313" key="2">
    <source>
        <dbReference type="Proteomes" id="UP001208935"/>
    </source>
</evidence>
<keyword evidence="1" id="KW-0378">Hydrolase</keyword>
<dbReference type="Proteomes" id="UP001208935">
    <property type="component" value="Unassembled WGS sequence"/>
</dbReference>
<dbReference type="GO" id="GO:0004519">
    <property type="term" value="F:endonuclease activity"/>
    <property type="evidence" value="ECO:0007669"/>
    <property type="project" value="UniProtKB-KW"/>
</dbReference>
<organism evidence="1 2">
    <name type="scientific">Verminephrobacter aporrectodeae subsp. tuberculatae</name>
    <dbReference type="NCBI Taxonomy" id="1110392"/>
    <lineage>
        <taxon>Bacteria</taxon>
        <taxon>Pseudomonadati</taxon>
        <taxon>Pseudomonadota</taxon>
        <taxon>Betaproteobacteria</taxon>
        <taxon>Burkholderiales</taxon>
        <taxon>Comamonadaceae</taxon>
        <taxon>Verminephrobacter</taxon>
    </lineage>
</organism>
<sequence length="50" mass="5740">MNSIEQQCFTDLEKKRWIQTKILVALHDTFLPKLLSGELSVDANHPEDDA</sequence>
<dbReference type="EMBL" id="QZCW01000002">
    <property type="protein sequence ID" value="MCW5321598.1"/>
    <property type="molecule type" value="Genomic_DNA"/>
</dbReference>
<gene>
    <name evidence="1" type="ORF">D5039_10675</name>
</gene>
<comment type="caution">
    <text evidence="1">The sequence shown here is derived from an EMBL/GenBank/DDBJ whole genome shotgun (WGS) entry which is preliminary data.</text>
</comment>
<reference evidence="2" key="1">
    <citation type="submission" date="2023-07" db="EMBL/GenBank/DDBJ databases">
        <title>Verminephrobacter genomes.</title>
        <authorList>
            <person name="Lund M.B."/>
        </authorList>
    </citation>
    <scope>NUCLEOTIDE SEQUENCE [LARGE SCALE GENOMIC DNA]</scope>
    <source>
        <strain evidence="2">AtM5-05</strain>
    </source>
</reference>
<dbReference type="RefSeq" id="WP_265282216.1">
    <property type="nucleotide sequence ID" value="NZ_QZCW01000002.1"/>
</dbReference>
<name>A0ABT3KTE9_9BURK</name>
<accession>A0ABT3KTE9</accession>
<keyword evidence="1" id="KW-0540">Nuclease</keyword>